<dbReference type="SUPFAM" id="SSF50249">
    <property type="entry name" value="Nucleic acid-binding proteins"/>
    <property type="match status" value="1"/>
</dbReference>
<sequence length="153" mass="17178">MAIHTQQSFSGFIASQPQLTYTENGDARLFVKVGKEHFRQEQDGSFTELEPTFHNLVAFKAAAEQGHARLSKGDRFIAEGFVREYTYERDGQTIKGEEFTARRIDHDMARTRYEVDRTPRGKTAEREAVSRDASAFDLPTQSRSGAASPGMGI</sequence>
<dbReference type="AlphaFoldDB" id="A0A095YH76"/>
<evidence type="ECO:0000256" key="1">
    <source>
        <dbReference type="ARBA" id="ARBA00023125"/>
    </source>
</evidence>
<proteinExistence type="predicted"/>
<dbReference type="RefSeq" id="WP_035754251.1">
    <property type="nucleotide sequence ID" value="NZ_JRNH01000001.1"/>
</dbReference>
<dbReference type="GO" id="GO:0003697">
    <property type="term" value="F:single-stranded DNA binding"/>
    <property type="evidence" value="ECO:0007669"/>
    <property type="project" value="InterPro"/>
</dbReference>
<feature type="region of interest" description="Disordered" evidence="3">
    <location>
        <begin position="115"/>
        <end position="153"/>
    </location>
</feature>
<evidence type="ECO:0000313" key="5">
    <source>
        <dbReference type="Proteomes" id="UP000053528"/>
    </source>
</evidence>
<evidence type="ECO:0000256" key="2">
    <source>
        <dbReference type="PROSITE-ProRule" id="PRU00252"/>
    </source>
</evidence>
<gene>
    <name evidence="4" type="ORF">HMPREF2128_00225</name>
</gene>
<feature type="compositionally biased region" description="Basic and acidic residues" evidence="3">
    <location>
        <begin position="115"/>
        <end position="130"/>
    </location>
</feature>
<comment type="caution">
    <text evidence="4">The sequence shown here is derived from an EMBL/GenBank/DDBJ whole genome shotgun (WGS) entry which is preliminary data.</text>
</comment>
<organism evidence="4 5">
    <name type="scientific">Pseudoglutamicibacter albus DNF00011</name>
    <dbReference type="NCBI Taxonomy" id="1401063"/>
    <lineage>
        <taxon>Bacteria</taxon>
        <taxon>Bacillati</taxon>
        <taxon>Actinomycetota</taxon>
        <taxon>Actinomycetes</taxon>
        <taxon>Micrococcales</taxon>
        <taxon>Micrococcaceae</taxon>
        <taxon>Pseudoglutamicibacter</taxon>
    </lineage>
</organism>
<dbReference type="Gene3D" id="2.40.50.140">
    <property type="entry name" value="Nucleic acid-binding proteins"/>
    <property type="match status" value="1"/>
</dbReference>
<dbReference type="Proteomes" id="UP000053528">
    <property type="component" value="Unassembled WGS sequence"/>
</dbReference>
<dbReference type="InterPro" id="IPR000424">
    <property type="entry name" value="Primosome_PriB/ssb"/>
</dbReference>
<keyword evidence="1 2" id="KW-0238">DNA-binding</keyword>
<name>A0A095YH76_9MICC</name>
<reference evidence="4 5" key="1">
    <citation type="submission" date="2014-07" db="EMBL/GenBank/DDBJ databases">
        <authorList>
            <person name="McCorrison J."/>
            <person name="Sanka R."/>
            <person name="Torralba M."/>
            <person name="Gillis M."/>
            <person name="Haft D.H."/>
            <person name="Methe B."/>
            <person name="Sutton G."/>
            <person name="Nelson K.E."/>
        </authorList>
    </citation>
    <scope>NUCLEOTIDE SEQUENCE [LARGE SCALE GENOMIC DNA]</scope>
    <source>
        <strain evidence="4 5">DNF00011</strain>
    </source>
</reference>
<evidence type="ECO:0000313" key="4">
    <source>
        <dbReference type="EMBL" id="KGF21765.1"/>
    </source>
</evidence>
<dbReference type="EMBL" id="JRNH01000001">
    <property type="protein sequence ID" value="KGF21765.1"/>
    <property type="molecule type" value="Genomic_DNA"/>
</dbReference>
<evidence type="ECO:0000256" key="3">
    <source>
        <dbReference type="SAM" id="MobiDB-lite"/>
    </source>
</evidence>
<dbReference type="CDD" id="cd04496">
    <property type="entry name" value="SSB_OBF"/>
    <property type="match status" value="1"/>
</dbReference>
<dbReference type="PROSITE" id="PS50935">
    <property type="entry name" value="SSB"/>
    <property type="match status" value="1"/>
</dbReference>
<dbReference type="InterPro" id="IPR012340">
    <property type="entry name" value="NA-bd_OB-fold"/>
</dbReference>
<protein>
    <submittedName>
        <fullName evidence="4">Single-stranded DNA-binding protein</fullName>
    </submittedName>
</protein>
<accession>A0A095YH76</accession>
<dbReference type="Pfam" id="PF00436">
    <property type="entry name" value="SSB"/>
    <property type="match status" value="1"/>
</dbReference>